<dbReference type="EMBL" id="OU015567">
    <property type="protein sequence ID" value="CAG5109413.1"/>
    <property type="molecule type" value="Genomic_DNA"/>
</dbReference>
<feature type="region of interest" description="Disordered" evidence="1">
    <location>
        <begin position="1"/>
        <end position="47"/>
    </location>
</feature>
<evidence type="ECO:0000256" key="1">
    <source>
        <dbReference type="SAM" id="MobiDB-lite"/>
    </source>
</evidence>
<feature type="compositionally biased region" description="Polar residues" evidence="1">
    <location>
        <begin position="1"/>
        <end position="12"/>
    </location>
</feature>
<feature type="region of interest" description="Disordered" evidence="1">
    <location>
        <begin position="207"/>
        <end position="235"/>
    </location>
</feature>
<keyword evidence="3" id="KW-1185">Reference proteome</keyword>
<accession>A0ABN7T292</accession>
<name>A0ABN7T292_OIKDI</name>
<gene>
    <name evidence="2" type="ORF">OKIOD_LOCUS12723</name>
</gene>
<evidence type="ECO:0000313" key="3">
    <source>
        <dbReference type="Proteomes" id="UP001158576"/>
    </source>
</evidence>
<sequence>MKECVPTTSANSMAGKLSKRRETAPIISYSNPQRSSSRVKRESSYNRRLTIAENSGRSLLSRRTMSSAASSADPRLRKTPIAPQPIAEFVTIHFGTKSVLVNANCTIFYVFRYILHLYEGQDKEKLENIPESLVAQKRLAQCTSSYDLTDKNGNCLDIAEKPNTARAKDFLKGRQDYNLSKIFRNGKKKILYSHILVPESLNAARSGSVLNRRPKSKDVRSNSRRSMHSLNSKGE</sequence>
<proteinExistence type="predicted"/>
<dbReference type="Proteomes" id="UP001158576">
    <property type="component" value="Chromosome 2"/>
</dbReference>
<evidence type="ECO:0000313" key="2">
    <source>
        <dbReference type="EMBL" id="CAG5109413.1"/>
    </source>
</evidence>
<reference evidence="2 3" key="1">
    <citation type="submission" date="2021-04" db="EMBL/GenBank/DDBJ databases">
        <authorList>
            <person name="Bliznina A."/>
        </authorList>
    </citation>
    <scope>NUCLEOTIDE SEQUENCE [LARGE SCALE GENOMIC DNA]</scope>
</reference>
<organism evidence="2 3">
    <name type="scientific">Oikopleura dioica</name>
    <name type="common">Tunicate</name>
    <dbReference type="NCBI Taxonomy" id="34765"/>
    <lineage>
        <taxon>Eukaryota</taxon>
        <taxon>Metazoa</taxon>
        <taxon>Chordata</taxon>
        <taxon>Tunicata</taxon>
        <taxon>Appendicularia</taxon>
        <taxon>Copelata</taxon>
        <taxon>Oikopleuridae</taxon>
        <taxon>Oikopleura</taxon>
    </lineage>
</organism>
<protein>
    <submittedName>
        <fullName evidence="2">Oidioi.mRNA.OKI2018_I69.chr2.g3958.t1.cds</fullName>
    </submittedName>
</protein>